<reference evidence="2" key="1">
    <citation type="submission" date="2020-05" db="EMBL/GenBank/DDBJ databases">
        <authorList>
            <person name="Chiriac C."/>
            <person name="Salcher M."/>
            <person name="Ghai R."/>
            <person name="Kavagutti S V."/>
        </authorList>
    </citation>
    <scope>NUCLEOTIDE SEQUENCE</scope>
</reference>
<evidence type="ECO:0000259" key="1">
    <source>
        <dbReference type="Pfam" id="PF10057"/>
    </source>
</evidence>
<dbReference type="AlphaFoldDB" id="A0A6J7KRS8"/>
<name>A0A6J7KRS8_9ZZZZ</name>
<gene>
    <name evidence="2" type="ORF">UFOPK3564_03950</name>
</gene>
<feature type="domain" description="Na+-translocating membrane potential-generating system MpsC" evidence="1">
    <location>
        <begin position="9"/>
        <end position="114"/>
    </location>
</feature>
<proteinExistence type="predicted"/>
<sequence>MTTHSSQQTPESEISNEIALIYKERYGRGPTKITSHLVGDAVVCLLREVNTPAQTALVQMGKVDVAQAVHGELQMGMAARMREVVEQVTGRTVSAYVPGFNATADATTDVFLLDPDGVAD</sequence>
<accession>A0A6J7KRS8</accession>
<protein>
    <submittedName>
        <fullName evidence="2">Unannotated protein</fullName>
    </submittedName>
</protein>
<evidence type="ECO:0000313" key="2">
    <source>
        <dbReference type="EMBL" id="CAB4959168.1"/>
    </source>
</evidence>
<dbReference type="Pfam" id="PF10057">
    <property type="entry name" value="MpsC"/>
    <property type="match status" value="1"/>
</dbReference>
<dbReference type="InterPro" id="IPR018745">
    <property type="entry name" value="MpsC"/>
</dbReference>
<dbReference type="EMBL" id="CAFBMK010000452">
    <property type="protein sequence ID" value="CAB4959168.1"/>
    <property type="molecule type" value="Genomic_DNA"/>
</dbReference>
<organism evidence="2">
    <name type="scientific">freshwater metagenome</name>
    <dbReference type="NCBI Taxonomy" id="449393"/>
    <lineage>
        <taxon>unclassified sequences</taxon>
        <taxon>metagenomes</taxon>
        <taxon>ecological metagenomes</taxon>
    </lineage>
</organism>